<dbReference type="Proteomes" id="UP000522163">
    <property type="component" value="Unassembled WGS sequence"/>
</dbReference>
<dbReference type="GeneID" id="85013623"/>
<dbReference type="InterPro" id="IPR050624">
    <property type="entry name" value="HTH-type_Tx_Regulator"/>
</dbReference>
<evidence type="ECO:0000256" key="2">
    <source>
        <dbReference type="PROSITE-ProRule" id="PRU00335"/>
    </source>
</evidence>
<gene>
    <name evidence="4" type="ORF">HNQ46_000049</name>
</gene>
<proteinExistence type="predicted"/>
<sequence length="204" mass="24219">MKKQECRERTQRQLAEALEFYLQKKPLEKITVRELIEKVGINRKTFYYYFPDIYGLLEWMVTQESQRLIFEIQNQEDYENSLALVFDSIEKNRHFVNCVYDSMGRDALVRFLNKDFRKVISWAMEKGMEDVLKRNGGKITETSNPLGIEQKFLDTLVDSYIASIAQILLLYLQKKSPFNKQECIRFILRYLQSTIPAALEEFAK</sequence>
<feature type="DNA-binding region" description="H-T-H motif" evidence="2">
    <location>
        <begin position="31"/>
        <end position="50"/>
    </location>
</feature>
<feature type="domain" description="HTH tetR-type" evidence="3">
    <location>
        <begin position="8"/>
        <end position="68"/>
    </location>
</feature>
<dbReference type="RefSeq" id="WP_183681418.1">
    <property type="nucleotide sequence ID" value="NZ_CAUQUA010000008.1"/>
</dbReference>
<dbReference type="PROSITE" id="PS50977">
    <property type="entry name" value="HTH_TETR_2"/>
    <property type="match status" value="1"/>
</dbReference>
<dbReference type="Pfam" id="PF00440">
    <property type="entry name" value="TetR_N"/>
    <property type="match status" value="1"/>
</dbReference>
<evidence type="ECO:0000256" key="1">
    <source>
        <dbReference type="ARBA" id="ARBA00023125"/>
    </source>
</evidence>
<dbReference type="Gene3D" id="1.10.357.10">
    <property type="entry name" value="Tetracycline Repressor, domain 2"/>
    <property type="match status" value="1"/>
</dbReference>
<dbReference type="InterPro" id="IPR001647">
    <property type="entry name" value="HTH_TetR"/>
</dbReference>
<evidence type="ECO:0000259" key="3">
    <source>
        <dbReference type="PROSITE" id="PS50977"/>
    </source>
</evidence>
<dbReference type="SUPFAM" id="SSF46689">
    <property type="entry name" value="Homeodomain-like"/>
    <property type="match status" value="1"/>
</dbReference>
<dbReference type="PANTHER" id="PTHR43479:SF7">
    <property type="entry name" value="TETR-FAMILY TRANSCRIPTIONAL REGULATOR"/>
    <property type="match status" value="1"/>
</dbReference>
<evidence type="ECO:0000313" key="5">
    <source>
        <dbReference type="Proteomes" id="UP000522163"/>
    </source>
</evidence>
<protein>
    <submittedName>
        <fullName evidence="4">AcrR family transcriptional regulator</fullName>
    </submittedName>
</protein>
<comment type="caution">
    <text evidence="4">The sequence shown here is derived from an EMBL/GenBank/DDBJ whole genome shotgun (WGS) entry which is preliminary data.</text>
</comment>
<dbReference type="InterPro" id="IPR009057">
    <property type="entry name" value="Homeodomain-like_sf"/>
</dbReference>
<dbReference type="GO" id="GO:0003677">
    <property type="term" value="F:DNA binding"/>
    <property type="evidence" value="ECO:0007669"/>
    <property type="project" value="UniProtKB-UniRule"/>
</dbReference>
<organism evidence="4 5">
    <name type="scientific">Oribacterium sinus</name>
    <dbReference type="NCBI Taxonomy" id="237576"/>
    <lineage>
        <taxon>Bacteria</taxon>
        <taxon>Bacillati</taxon>
        <taxon>Bacillota</taxon>
        <taxon>Clostridia</taxon>
        <taxon>Lachnospirales</taxon>
        <taxon>Lachnospiraceae</taxon>
        <taxon>Oribacterium</taxon>
    </lineage>
</organism>
<keyword evidence="1 2" id="KW-0238">DNA-binding</keyword>
<dbReference type="EMBL" id="JACHHH010000001">
    <property type="protein sequence ID" value="MBB6040088.1"/>
    <property type="molecule type" value="Genomic_DNA"/>
</dbReference>
<evidence type="ECO:0000313" key="4">
    <source>
        <dbReference type="EMBL" id="MBB6040088.1"/>
    </source>
</evidence>
<accession>A0A7W9SDD5</accession>
<dbReference type="AlphaFoldDB" id="A0A7W9SDD5"/>
<dbReference type="PANTHER" id="PTHR43479">
    <property type="entry name" value="ACREF/ENVCD OPERON REPRESSOR-RELATED"/>
    <property type="match status" value="1"/>
</dbReference>
<name>A0A7W9SDD5_9FIRM</name>
<reference evidence="4 5" key="1">
    <citation type="submission" date="2020-08" db="EMBL/GenBank/DDBJ databases">
        <title>Genomic Encyclopedia of Type Strains, Phase IV (KMG-IV): sequencing the most valuable type-strain genomes for metagenomic binning, comparative biology and taxonomic classification.</title>
        <authorList>
            <person name="Goeker M."/>
        </authorList>
    </citation>
    <scope>NUCLEOTIDE SEQUENCE [LARGE SCALE GENOMIC DNA]</scope>
    <source>
        <strain evidence="4 5">DSM 17245</strain>
    </source>
</reference>